<feature type="signal peptide" evidence="2">
    <location>
        <begin position="1"/>
        <end position="18"/>
    </location>
</feature>
<feature type="compositionally biased region" description="Acidic residues" evidence="1">
    <location>
        <begin position="214"/>
        <end position="238"/>
    </location>
</feature>
<dbReference type="EMBL" id="MCGE01000005">
    <property type="protein sequence ID" value="ORZ21585.1"/>
    <property type="molecule type" value="Genomic_DNA"/>
</dbReference>
<dbReference type="Proteomes" id="UP000193560">
    <property type="component" value="Unassembled WGS sequence"/>
</dbReference>
<evidence type="ECO:0000313" key="3">
    <source>
        <dbReference type="EMBL" id="ORZ21585.1"/>
    </source>
</evidence>
<dbReference type="OrthoDB" id="2289276at2759"/>
<keyword evidence="2" id="KW-0732">Signal</keyword>
<accession>A0A1X2ISV7</accession>
<reference evidence="3 4" key="1">
    <citation type="submission" date="2016-07" db="EMBL/GenBank/DDBJ databases">
        <title>Pervasive Adenine N6-methylation of Active Genes in Fungi.</title>
        <authorList>
            <consortium name="DOE Joint Genome Institute"/>
            <person name="Mondo S.J."/>
            <person name="Dannebaum R.O."/>
            <person name="Kuo R.C."/>
            <person name="Labutti K."/>
            <person name="Haridas S."/>
            <person name="Kuo A."/>
            <person name="Salamov A."/>
            <person name="Ahrendt S.R."/>
            <person name="Lipzen A."/>
            <person name="Sullivan W."/>
            <person name="Andreopoulos W.B."/>
            <person name="Clum A."/>
            <person name="Lindquist E."/>
            <person name="Daum C."/>
            <person name="Ramamoorthy G.K."/>
            <person name="Gryganskyi A."/>
            <person name="Culley D."/>
            <person name="Magnuson J.K."/>
            <person name="James T.Y."/>
            <person name="O'Malley M.A."/>
            <person name="Stajich J.E."/>
            <person name="Spatafora J.W."/>
            <person name="Visel A."/>
            <person name="Grigoriev I.V."/>
        </authorList>
    </citation>
    <scope>NUCLEOTIDE SEQUENCE [LARGE SCALE GENOMIC DNA]</scope>
    <source>
        <strain evidence="3 4">NRRL 1336</strain>
    </source>
</reference>
<gene>
    <name evidence="3" type="ORF">BCR42DRAFT_475140</name>
</gene>
<comment type="caution">
    <text evidence="3">The sequence shown here is derived from an EMBL/GenBank/DDBJ whole genome shotgun (WGS) entry which is preliminary data.</text>
</comment>
<evidence type="ECO:0000313" key="4">
    <source>
        <dbReference type="Proteomes" id="UP000193560"/>
    </source>
</evidence>
<proteinExistence type="predicted"/>
<protein>
    <submittedName>
        <fullName evidence="3">Uncharacterized protein</fullName>
    </submittedName>
</protein>
<feature type="chain" id="PRO_5011964871" evidence="2">
    <location>
        <begin position="19"/>
        <end position="297"/>
    </location>
</feature>
<dbReference type="AlphaFoldDB" id="A0A1X2ISV7"/>
<evidence type="ECO:0000256" key="1">
    <source>
        <dbReference type="SAM" id="MobiDB-lite"/>
    </source>
</evidence>
<name>A0A1X2ISV7_9FUNG</name>
<feature type="region of interest" description="Disordered" evidence="1">
    <location>
        <begin position="210"/>
        <end position="239"/>
    </location>
</feature>
<sequence length="297" mass="32946">MLFLAPLILITLILPRQCTVLSQSLFSTQRLVLPQSKFSSSLPSLLPPSPSNAPQTKTLLPLFLTDERFNIFTWSSPSVDNNEANIMARETFVFHLQEPAILQLIDFKHPGDRFQVFDNDLSLGKTTLPNVMAASKDEDNHGSLYASTPALAMADKRDRYSKGQILLAPGNHSITIKVWNASPSIDVHGTDVSGGAIRLIGTPMKPQKFYRGLDEDEEDENDDEENEDDEEHNDDYGDGEVVTAMITVVVPPLTKERWEHTEPRVMTVTDVLGVSAATYTPPAGRTNLIRNPRCGMN</sequence>
<organism evidence="3 4">
    <name type="scientific">Absidia repens</name>
    <dbReference type="NCBI Taxonomy" id="90262"/>
    <lineage>
        <taxon>Eukaryota</taxon>
        <taxon>Fungi</taxon>
        <taxon>Fungi incertae sedis</taxon>
        <taxon>Mucoromycota</taxon>
        <taxon>Mucoromycotina</taxon>
        <taxon>Mucoromycetes</taxon>
        <taxon>Mucorales</taxon>
        <taxon>Cunninghamellaceae</taxon>
        <taxon>Absidia</taxon>
    </lineage>
</organism>
<evidence type="ECO:0000256" key="2">
    <source>
        <dbReference type="SAM" id="SignalP"/>
    </source>
</evidence>
<keyword evidence="4" id="KW-1185">Reference proteome</keyword>